<protein>
    <submittedName>
        <fullName evidence="2">Histidine kinase</fullName>
    </submittedName>
</protein>
<feature type="transmembrane region" description="Helical" evidence="1">
    <location>
        <begin position="6"/>
        <end position="23"/>
    </location>
</feature>
<evidence type="ECO:0000256" key="1">
    <source>
        <dbReference type="SAM" id="Phobius"/>
    </source>
</evidence>
<evidence type="ECO:0000313" key="2">
    <source>
        <dbReference type="EMBL" id="HED30542.1"/>
    </source>
</evidence>
<dbReference type="AlphaFoldDB" id="A0A831SRG6"/>
<keyword evidence="2" id="KW-0418">Kinase</keyword>
<feature type="transmembrane region" description="Helical" evidence="1">
    <location>
        <begin position="134"/>
        <end position="156"/>
    </location>
</feature>
<gene>
    <name evidence="2" type="ORF">ENN50_02385</name>
</gene>
<organism evidence="2">
    <name type="scientific">Prosthecochloris aestuarii</name>
    <dbReference type="NCBI Taxonomy" id="1102"/>
    <lineage>
        <taxon>Bacteria</taxon>
        <taxon>Pseudomonadati</taxon>
        <taxon>Chlorobiota</taxon>
        <taxon>Chlorobiia</taxon>
        <taxon>Chlorobiales</taxon>
        <taxon>Chlorobiaceae</taxon>
        <taxon>Prosthecochloris</taxon>
    </lineage>
</organism>
<proteinExistence type="predicted"/>
<feature type="transmembrane region" description="Helical" evidence="1">
    <location>
        <begin position="51"/>
        <end position="72"/>
    </location>
</feature>
<accession>A0A831SRG6</accession>
<keyword evidence="1" id="KW-0812">Transmembrane</keyword>
<keyword evidence="2" id="KW-0808">Transferase</keyword>
<sequence length="164" mass="17916">MQNNHLVTIGVLVLLCAIQLFAASQIRFYGALPDLLTVFIAYIALRDGPNVSMTYGFAAGLLLGLMTATPGLDALTKTLEGFVAGFFHIPEDSHASSTQKKRMYFTALFFAAICGKIIMTLAVNILALPILIHILFNIVIATALTMLAGFLAYRYFFSKTLLFN</sequence>
<keyword evidence="1" id="KW-0472">Membrane</keyword>
<keyword evidence="1" id="KW-1133">Transmembrane helix</keyword>
<reference evidence="2" key="1">
    <citation type="journal article" date="2020" name="mSystems">
        <title>Genome- and Community-Level Interaction Insights into Carbon Utilization and Element Cycling Functions of Hydrothermarchaeota in Hydrothermal Sediment.</title>
        <authorList>
            <person name="Zhou Z."/>
            <person name="Liu Y."/>
            <person name="Xu W."/>
            <person name="Pan J."/>
            <person name="Luo Z.H."/>
            <person name="Li M."/>
        </authorList>
    </citation>
    <scope>NUCLEOTIDE SEQUENCE [LARGE SCALE GENOMIC DNA]</scope>
    <source>
        <strain evidence="2">SpSt-1181</strain>
    </source>
</reference>
<dbReference type="Proteomes" id="UP000886335">
    <property type="component" value="Unassembled WGS sequence"/>
</dbReference>
<dbReference type="GO" id="GO:0016301">
    <property type="term" value="F:kinase activity"/>
    <property type="evidence" value="ECO:0007669"/>
    <property type="project" value="UniProtKB-KW"/>
</dbReference>
<name>A0A831SRG6_PROAE</name>
<feature type="transmembrane region" description="Helical" evidence="1">
    <location>
        <begin position="104"/>
        <end position="128"/>
    </location>
</feature>
<dbReference type="EMBL" id="DSBW01000055">
    <property type="protein sequence ID" value="HED30542.1"/>
    <property type="molecule type" value="Genomic_DNA"/>
</dbReference>
<comment type="caution">
    <text evidence="2">The sequence shown here is derived from an EMBL/GenBank/DDBJ whole genome shotgun (WGS) entry which is preliminary data.</text>
</comment>